<dbReference type="EMBL" id="VDFU01000004">
    <property type="protein sequence ID" value="TNC51517.1"/>
    <property type="molecule type" value="Genomic_DNA"/>
</dbReference>
<evidence type="ECO:0000313" key="8">
    <source>
        <dbReference type="EMBL" id="TNC51517.1"/>
    </source>
</evidence>
<evidence type="ECO:0000256" key="1">
    <source>
        <dbReference type="ARBA" id="ARBA00004442"/>
    </source>
</evidence>
<proteinExistence type="predicted"/>
<dbReference type="InterPro" id="IPR006665">
    <property type="entry name" value="OmpA-like"/>
</dbReference>
<keyword evidence="2 4" id="KW-0472">Membrane</keyword>
<evidence type="ECO:0000256" key="4">
    <source>
        <dbReference type="PROSITE-ProRule" id="PRU00473"/>
    </source>
</evidence>
<dbReference type="InterPro" id="IPR006664">
    <property type="entry name" value="OMP_bac"/>
</dbReference>
<evidence type="ECO:0000256" key="5">
    <source>
        <dbReference type="SAM" id="MobiDB-lite"/>
    </source>
</evidence>
<feature type="domain" description="OmpA-like" evidence="7">
    <location>
        <begin position="488"/>
        <end position="605"/>
    </location>
</feature>
<keyword evidence="6" id="KW-0732">Signal</keyword>
<dbReference type="CDD" id="cd07185">
    <property type="entry name" value="OmpA_C-like"/>
    <property type="match status" value="1"/>
</dbReference>
<evidence type="ECO:0000313" key="9">
    <source>
        <dbReference type="Proteomes" id="UP000305887"/>
    </source>
</evidence>
<dbReference type="Gene3D" id="3.40.1520.20">
    <property type="match status" value="2"/>
</dbReference>
<organism evidence="8 9">
    <name type="scientific">Rubellimicrobium rubrum</name>
    <dbReference type="NCBI Taxonomy" id="2585369"/>
    <lineage>
        <taxon>Bacteria</taxon>
        <taxon>Pseudomonadati</taxon>
        <taxon>Pseudomonadota</taxon>
        <taxon>Alphaproteobacteria</taxon>
        <taxon>Rhodobacterales</taxon>
        <taxon>Roseobacteraceae</taxon>
        <taxon>Rubellimicrobium</taxon>
    </lineage>
</organism>
<evidence type="ECO:0000256" key="6">
    <source>
        <dbReference type="SAM" id="SignalP"/>
    </source>
</evidence>
<comment type="subcellular location">
    <subcellularLocation>
        <location evidence="1">Cell outer membrane</location>
    </subcellularLocation>
</comment>
<name>A0A5C4N3V6_9RHOB</name>
<dbReference type="Gene3D" id="3.30.1330.60">
    <property type="entry name" value="OmpA-like domain"/>
    <property type="match status" value="1"/>
</dbReference>
<evidence type="ECO:0000256" key="2">
    <source>
        <dbReference type="ARBA" id="ARBA00023136"/>
    </source>
</evidence>
<evidence type="ECO:0000259" key="7">
    <source>
        <dbReference type="PROSITE" id="PS51123"/>
    </source>
</evidence>
<dbReference type="InterPro" id="IPR050330">
    <property type="entry name" value="Bact_OuterMem_StrucFunc"/>
</dbReference>
<feature type="chain" id="PRO_5023046886" description="OmpA-like domain-containing protein" evidence="6">
    <location>
        <begin position="24"/>
        <end position="648"/>
    </location>
</feature>
<keyword evidence="9" id="KW-1185">Reference proteome</keyword>
<dbReference type="RefSeq" id="WP_139075592.1">
    <property type="nucleotide sequence ID" value="NZ_VDFU01000004.1"/>
</dbReference>
<dbReference type="SUPFAM" id="SSF103088">
    <property type="entry name" value="OmpA-like"/>
    <property type="match status" value="1"/>
</dbReference>
<sequence length="648" mass="67334">MRLSSPILAVAAFLCAGGLSAVAAQSLARMVEDRSVEAVADRLAAEGHDWASVLGDGLQVILEGEAPSEADRFNAISAAGAMVDASRVIDNMRVTEAQAIAPPDFAIEILRNDSGVSLIGLIPADTDRGRLAQDVAEAVDGQDVADLLQTADHPVPERWDLSVDYALDALEALPRAKISVAAGRVSIDAISDSPEEQRRLTAQLARMKPDGIRLGLAVSAPRPVIAPFTVRATLAGGRFAFDACSADSEKARNAIIAAAVSAGAERPLDCRLGLGAPTPDWGDAVATGIAALHELGGGTLTFSDADVSLVAQQGVDRALFDRVAGELDGALPDAFALDAQRPLPVAAEAPQGPPQFQATLAENGTIRLSGRIEDRRMTGLARAFAQARFGADHVVMATRPGADGLPAGWSMRVLTGLEALSRLAEGSVTVTPDSIAVTGRTGHKAARDEIAARAIETLGPDADLRIDVAYAEELDPLAALPTPEECLAQITAVTDAAKITFDPGSDTISREGVPVIEAIAEILRSCPDLRLRIAGYTDSQGRETSNLQLSQSRAEAVLTALRAQRVPVSGFEAQGYGEAAPIASNETEAGRVANRRIEFTLIGAEATMAGTDFIGPPLPPVHDAAAQPMADAPEPPPVRPGEDGPSGD</sequence>
<dbReference type="PANTHER" id="PTHR30329">
    <property type="entry name" value="STATOR ELEMENT OF FLAGELLAR MOTOR COMPLEX"/>
    <property type="match status" value="1"/>
</dbReference>
<dbReference type="Pfam" id="PF00691">
    <property type="entry name" value="OmpA"/>
    <property type="match status" value="1"/>
</dbReference>
<dbReference type="InterPro" id="IPR036737">
    <property type="entry name" value="OmpA-like_sf"/>
</dbReference>
<comment type="caution">
    <text evidence="8">The sequence shown here is derived from an EMBL/GenBank/DDBJ whole genome shotgun (WGS) entry which is preliminary data.</text>
</comment>
<dbReference type="AlphaFoldDB" id="A0A5C4N3V6"/>
<accession>A0A5C4N3V6</accession>
<dbReference type="PRINTS" id="PR01021">
    <property type="entry name" value="OMPADOMAIN"/>
</dbReference>
<dbReference type="OrthoDB" id="5525824at2"/>
<gene>
    <name evidence="8" type="ORF">FHG66_04950</name>
</gene>
<reference evidence="8 9" key="1">
    <citation type="submission" date="2019-06" db="EMBL/GenBank/DDBJ databases">
        <title>YIM 131921 draft genome.</title>
        <authorList>
            <person name="Jiang L."/>
        </authorList>
    </citation>
    <scope>NUCLEOTIDE SEQUENCE [LARGE SCALE GENOMIC DNA]</scope>
    <source>
        <strain evidence="8 9">YIM 131921</strain>
    </source>
</reference>
<dbReference type="PANTHER" id="PTHR30329:SF21">
    <property type="entry name" value="LIPOPROTEIN YIAD-RELATED"/>
    <property type="match status" value="1"/>
</dbReference>
<evidence type="ECO:0000256" key="3">
    <source>
        <dbReference type="ARBA" id="ARBA00023237"/>
    </source>
</evidence>
<keyword evidence="3" id="KW-0998">Cell outer membrane</keyword>
<feature type="region of interest" description="Disordered" evidence="5">
    <location>
        <begin position="617"/>
        <end position="648"/>
    </location>
</feature>
<dbReference type="Proteomes" id="UP000305887">
    <property type="component" value="Unassembled WGS sequence"/>
</dbReference>
<feature type="signal peptide" evidence="6">
    <location>
        <begin position="1"/>
        <end position="23"/>
    </location>
</feature>
<protein>
    <recommendedName>
        <fullName evidence="7">OmpA-like domain-containing protein</fullName>
    </recommendedName>
</protein>
<dbReference type="GO" id="GO:0009279">
    <property type="term" value="C:cell outer membrane"/>
    <property type="evidence" value="ECO:0007669"/>
    <property type="project" value="UniProtKB-SubCell"/>
</dbReference>
<dbReference type="PROSITE" id="PS51123">
    <property type="entry name" value="OMPA_2"/>
    <property type="match status" value="1"/>
</dbReference>